<dbReference type="Gene3D" id="1.10.1450.10">
    <property type="entry name" value="Tetraspanin"/>
    <property type="match status" value="1"/>
</dbReference>
<reference evidence="7" key="1">
    <citation type="journal article" date="2021" name="Elife">
        <title>Highly contiguous assemblies of 101 drosophilid genomes.</title>
        <authorList>
            <person name="Kim B.Y."/>
            <person name="Wang J.R."/>
            <person name="Miller D.E."/>
            <person name="Barmina O."/>
            <person name="Delaney E."/>
            <person name="Thompson A."/>
            <person name="Comeault A.A."/>
            <person name="Peede D."/>
            <person name="D'Agostino E.R."/>
            <person name="Pelaez J."/>
            <person name="Aguilar J.M."/>
            <person name="Haji D."/>
            <person name="Matsunaga T."/>
            <person name="Armstrong E.E."/>
            <person name="Zych M."/>
            <person name="Ogawa Y."/>
            <person name="Stamenkovic-Radak M."/>
            <person name="Jelic M."/>
            <person name="Veselinovic M.S."/>
            <person name="Tanaskovic M."/>
            <person name="Eric P."/>
            <person name="Gao J.J."/>
            <person name="Katoh T.K."/>
            <person name="Toda M.J."/>
            <person name="Watabe H."/>
            <person name="Watada M."/>
            <person name="Davis J.S."/>
            <person name="Moyle L.C."/>
            <person name="Manoli G."/>
            <person name="Bertolini E."/>
            <person name="Kostal V."/>
            <person name="Hawley R.S."/>
            <person name="Takahashi A."/>
            <person name="Jones C.D."/>
            <person name="Price D.K."/>
            <person name="Whiteman N."/>
            <person name="Kopp A."/>
            <person name="Matute D.R."/>
            <person name="Petrov D.A."/>
        </authorList>
    </citation>
    <scope>NUCLEOTIDE SEQUENCE [LARGE SCALE GENOMIC DNA]</scope>
</reference>
<proteinExistence type="predicted"/>
<keyword evidence="7" id="KW-1185">Reference proteome</keyword>
<dbReference type="CDD" id="cd03127">
    <property type="entry name" value="tetraspanin_LEL"/>
    <property type="match status" value="1"/>
</dbReference>
<reference evidence="8" key="2">
    <citation type="submission" date="2025-04" db="UniProtKB">
        <authorList>
            <consortium name="RefSeq"/>
        </authorList>
    </citation>
    <scope>IDENTIFICATION</scope>
</reference>
<name>A0A6P4F0T2_DRORH</name>
<feature type="transmembrane region" description="Helical" evidence="5">
    <location>
        <begin position="43"/>
        <end position="67"/>
    </location>
</feature>
<feature type="transmembrane region" description="Helical" evidence="5">
    <location>
        <begin position="185"/>
        <end position="207"/>
    </location>
</feature>
<dbReference type="OrthoDB" id="6239677at2759"/>
<dbReference type="AlphaFoldDB" id="A0A6P4F0T2"/>
<dbReference type="GeneID" id="108045967"/>
<accession>A0A6P4F0T2</accession>
<comment type="subcellular location">
    <subcellularLocation>
        <location evidence="1">Membrane</location>
        <topology evidence="1">Multi-pass membrane protein</topology>
    </subcellularLocation>
</comment>
<keyword evidence="2 5" id="KW-0812">Transmembrane</keyword>
<dbReference type="RefSeq" id="XP_016980968.1">
    <property type="nucleotide sequence ID" value="XM_017125479.1"/>
</dbReference>
<evidence type="ECO:0000313" key="8">
    <source>
        <dbReference type="RefSeq" id="XP_016980968.1"/>
    </source>
</evidence>
<evidence type="ECO:0000256" key="3">
    <source>
        <dbReference type="ARBA" id="ARBA00022989"/>
    </source>
</evidence>
<evidence type="ECO:0000313" key="7">
    <source>
        <dbReference type="Proteomes" id="UP001652680"/>
    </source>
</evidence>
<reference evidence="6" key="3">
    <citation type="submission" date="2025-05" db="UniProtKB">
        <authorList>
            <consortium name="EnsemblMetazoa"/>
        </authorList>
    </citation>
    <scope>IDENTIFICATION</scope>
</reference>
<evidence type="ECO:0000256" key="5">
    <source>
        <dbReference type="SAM" id="Phobius"/>
    </source>
</evidence>
<evidence type="ECO:0000256" key="2">
    <source>
        <dbReference type="ARBA" id="ARBA00022692"/>
    </source>
</evidence>
<protein>
    <submittedName>
        <fullName evidence="8">23 kDa integral membrane protein</fullName>
    </submittedName>
</protein>
<keyword evidence="4 5" id="KW-0472">Membrane</keyword>
<dbReference type="Pfam" id="PF00335">
    <property type="entry name" value="Tetraspanin"/>
    <property type="match status" value="1"/>
</dbReference>
<dbReference type="SUPFAM" id="SSF48652">
    <property type="entry name" value="Tetraspanin"/>
    <property type="match status" value="1"/>
</dbReference>
<sequence>MEKSFDITPWKYGLLATCILIVTCNVFFFSCGVVTWGSAVSVYGSYGSAICGVAVFGVAFLGMYVALKESYKYSIYYLICSGLVIAALGSYLFAFTAMREQLMGRFAERMRDLFEEKTHSDDRMQPVHSLFGCCGLEGPQDYLKEEHGALPSSCCYAFDCSKPEHVYEEGCATKAAGSLRMQADLNYYSCMAIISLEFMGLFTAYYLGKARKYAKTKIKDEETPIND</sequence>
<feature type="transmembrane region" description="Helical" evidence="5">
    <location>
        <begin position="12"/>
        <end position="37"/>
    </location>
</feature>
<dbReference type="GO" id="GO:0016020">
    <property type="term" value="C:membrane"/>
    <property type="evidence" value="ECO:0007669"/>
    <property type="project" value="UniProtKB-SubCell"/>
</dbReference>
<dbReference type="InterPro" id="IPR018499">
    <property type="entry name" value="Tetraspanin/Peripherin"/>
</dbReference>
<dbReference type="PROSITE" id="PS51257">
    <property type="entry name" value="PROKAR_LIPOPROTEIN"/>
    <property type="match status" value="1"/>
</dbReference>
<evidence type="ECO:0000256" key="4">
    <source>
        <dbReference type="ARBA" id="ARBA00023136"/>
    </source>
</evidence>
<dbReference type="EnsemblMetazoa" id="XM_017125479.2">
    <property type="protein sequence ID" value="XP_016980968.1"/>
    <property type="gene ID" value="LOC108045967"/>
</dbReference>
<gene>
    <name evidence="8" type="primary">LOC108045967</name>
    <name evidence="6" type="synonym">108045967</name>
</gene>
<evidence type="ECO:0000313" key="6">
    <source>
        <dbReference type="EnsemblMetazoa" id="XP_016980968.1"/>
    </source>
</evidence>
<keyword evidence="3 5" id="KW-1133">Transmembrane helix</keyword>
<dbReference type="Proteomes" id="UP001652680">
    <property type="component" value="Unassembled WGS sequence"/>
</dbReference>
<organism evidence="8">
    <name type="scientific">Drosophila rhopaloa</name>
    <name type="common">Fruit fly</name>
    <dbReference type="NCBI Taxonomy" id="1041015"/>
    <lineage>
        <taxon>Eukaryota</taxon>
        <taxon>Metazoa</taxon>
        <taxon>Ecdysozoa</taxon>
        <taxon>Arthropoda</taxon>
        <taxon>Hexapoda</taxon>
        <taxon>Insecta</taxon>
        <taxon>Pterygota</taxon>
        <taxon>Neoptera</taxon>
        <taxon>Endopterygota</taxon>
        <taxon>Diptera</taxon>
        <taxon>Brachycera</taxon>
        <taxon>Muscomorpha</taxon>
        <taxon>Ephydroidea</taxon>
        <taxon>Drosophilidae</taxon>
        <taxon>Drosophila</taxon>
        <taxon>Sophophora</taxon>
    </lineage>
</organism>
<evidence type="ECO:0000256" key="1">
    <source>
        <dbReference type="ARBA" id="ARBA00004141"/>
    </source>
</evidence>
<dbReference type="InterPro" id="IPR008952">
    <property type="entry name" value="Tetraspanin_EC2_sf"/>
</dbReference>
<feature type="transmembrane region" description="Helical" evidence="5">
    <location>
        <begin position="74"/>
        <end position="94"/>
    </location>
</feature>